<feature type="region of interest" description="Disordered" evidence="1">
    <location>
        <begin position="93"/>
        <end position="115"/>
    </location>
</feature>
<feature type="compositionally biased region" description="Basic and acidic residues" evidence="1">
    <location>
        <begin position="96"/>
        <end position="106"/>
    </location>
</feature>
<dbReference type="AlphaFoldDB" id="A0A1B9GYV7"/>
<evidence type="ECO:0000256" key="1">
    <source>
        <dbReference type="SAM" id="MobiDB-lite"/>
    </source>
</evidence>
<evidence type="ECO:0000313" key="3">
    <source>
        <dbReference type="Proteomes" id="UP000092666"/>
    </source>
</evidence>
<proteinExistence type="predicted"/>
<reference evidence="3" key="2">
    <citation type="submission" date="2013-12" db="EMBL/GenBank/DDBJ databases">
        <title>Evolution of pathogenesis and genome organization in the Tremellales.</title>
        <authorList>
            <person name="Cuomo C."/>
            <person name="Litvintseva A."/>
            <person name="Heitman J."/>
            <person name="Chen Y."/>
            <person name="Sun S."/>
            <person name="Springer D."/>
            <person name="Dromer F."/>
            <person name="Young S."/>
            <person name="Zeng Q."/>
            <person name="Chapman S."/>
            <person name="Gujja S."/>
            <person name="Saif S."/>
            <person name="Birren B."/>
        </authorList>
    </citation>
    <scope>NUCLEOTIDE SEQUENCE [LARGE SCALE GENOMIC DNA]</scope>
    <source>
        <strain evidence="3">BCC8398</strain>
    </source>
</reference>
<reference evidence="2 3" key="1">
    <citation type="submission" date="2013-07" db="EMBL/GenBank/DDBJ databases">
        <title>The Genome Sequence of Cryptococcus heveanensis BCC8398.</title>
        <authorList>
            <consortium name="The Broad Institute Genome Sequencing Platform"/>
            <person name="Cuomo C."/>
            <person name="Litvintseva A."/>
            <person name="Chen Y."/>
            <person name="Heitman J."/>
            <person name="Sun S."/>
            <person name="Springer D."/>
            <person name="Dromer F."/>
            <person name="Young S.K."/>
            <person name="Zeng Q."/>
            <person name="Gargeya S."/>
            <person name="Fitzgerald M."/>
            <person name="Abouelleil A."/>
            <person name="Alvarado L."/>
            <person name="Berlin A.M."/>
            <person name="Chapman S.B."/>
            <person name="Dewar J."/>
            <person name="Goldberg J."/>
            <person name="Griggs A."/>
            <person name="Gujja S."/>
            <person name="Hansen M."/>
            <person name="Howarth C."/>
            <person name="Imamovic A."/>
            <person name="Larimer J."/>
            <person name="McCowan C."/>
            <person name="Murphy C."/>
            <person name="Pearson M."/>
            <person name="Priest M."/>
            <person name="Roberts A."/>
            <person name="Saif S."/>
            <person name="Shea T."/>
            <person name="Sykes S."/>
            <person name="Wortman J."/>
            <person name="Nusbaum C."/>
            <person name="Birren B."/>
        </authorList>
    </citation>
    <scope>NUCLEOTIDE SEQUENCE [LARGE SCALE GENOMIC DNA]</scope>
    <source>
        <strain evidence="2 3">BCC8398</strain>
    </source>
</reference>
<feature type="region of interest" description="Disordered" evidence="1">
    <location>
        <begin position="169"/>
        <end position="198"/>
    </location>
</feature>
<name>A0A1B9GYV7_9TREE</name>
<evidence type="ECO:0000313" key="2">
    <source>
        <dbReference type="EMBL" id="OCF36184.1"/>
    </source>
</evidence>
<organism evidence="2 3">
    <name type="scientific">Kwoniella heveanensis BCC8398</name>
    <dbReference type="NCBI Taxonomy" id="1296120"/>
    <lineage>
        <taxon>Eukaryota</taxon>
        <taxon>Fungi</taxon>
        <taxon>Dikarya</taxon>
        <taxon>Basidiomycota</taxon>
        <taxon>Agaricomycotina</taxon>
        <taxon>Tremellomycetes</taxon>
        <taxon>Tremellales</taxon>
        <taxon>Cryptococcaceae</taxon>
        <taxon>Kwoniella</taxon>
    </lineage>
</organism>
<protein>
    <submittedName>
        <fullName evidence="2">Uncharacterized protein</fullName>
    </submittedName>
</protein>
<feature type="compositionally biased region" description="Pro residues" evidence="1">
    <location>
        <begin position="181"/>
        <end position="198"/>
    </location>
</feature>
<dbReference type="Proteomes" id="UP000092666">
    <property type="component" value="Unassembled WGS sequence"/>
</dbReference>
<gene>
    <name evidence="2" type="ORF">I316_02056</name>
</gene>
<dbReference type="EMBL" id="KI669496">
    <property type="protein sequence ID" value="OCF36184.1"/>
    <property type="molecule type" value="Genomic_DNA"/>
</dbReference>
<keyword evidence="3" id="KW-1185">Reference proteome</keyword>
<sequence>MFTSSSSFAGAENSYGLSQDSALFDFFRGDAKLTPFAKFSGGGSGSDIYGGEIAQEDEDEGGGYFGNWELSESLMVEQGYSVISHNNLRRSTLRSGRGDVRARSEGWDDETEDQDAELTCMTSNRASAPPPAPPPGTVYLFYLFDLSSSPVVTLVVATPIALTAAANATGTLEVPNEADKAPPPPSSTEPPPPDTQYT</sequence>
<accession>A0A1B9GYV7</accession>